<evidence type="ECO:0000313" key="5">
    <source>
        <dbReference type="EMBL" id="KAK0711000.1"/>
    </source>
</evidence>
<evidence type="ECO:0000256" key="4">
    <source>
        <dbReference type="SAM" id="Phobius"/>
    </source>
</evidence>
<feature type="transmembrane region" description="Helical" evidence="4">
    <location>
        <begin position="269"/>
        <end position="290"/>
    </location>
</feature>
<dbReference type="InterPro" id="IPR050327">
    <property type="entry name" value="Proton-linked_MCT"/>
</dbReference>
<dbReference type="EMBL" id="JAUKUA010000005">
    <property type="protein sequence ID" value="KAK0711000.1"/>
    <property type="molecule type" value="Genomic_DNA"/>
</dbReference>
<feature type="transmembrane region" description="Helical" evidence="4">
    <location>
        <begin position="346"/>
        <end position="366"/>
    </location>
</feature>
<feature type="transmembrane region" description="Helical" evidence="4">
    <location>
        <begin position="182"/>
        <end position="203"/>
    </location>
</feature>
<evidence type="ECO:0000256" key="2">
    <source>
        <dbReference type="ARBA" id="ARBA00006727"/>
    </source>
</evidence>
<keyword evidence="4" id="KW-0472">Membrane</keyword>
<feature type="transmembrane region" description="Helical" evidence="4">
    <location>
        <begin position="378"/>
        <end position="400"/>
    </location>
</feature>
<keyword evidence="4" id="KW-1133">Transmembrane helix</keyword>
<dbReference type="InterPro" id="IPR036259">
    <property type="entry name" value="MFS_trans_sf"/>
</dbReference>
<feature type="region of interest" description="Disordered" evidence="3">
    <location>
        <begin position="111"/>
        <end position="130"/>
    </location>
</feature>
<keyword evidence="4" id="KW-0812">Transmembrane</keyword>
<organism evidence="5 6">
    <name type="scientific">Lasiosphaeris hirsuta</name>
    <dbReference type="NCBI Taxonomy" id="260670"/>
    <lineage>
        <taxon>Eukaryota</taxon>
        <taxon>Fungi</taxon>
        <taxon>Dikarya</taxon>
        <taxon>Ascomycota</taxon>
        <taxon>Pezizomycotina</taxon>
        <taxon>Sordariomycetes</taxon>
        <taxon>Sordariomycetidae</taxon>
        <taxon>Sordariales</taxon>
        <taxon>Lasiosphaeriaceae</taxon>
        <taxon>Lasiosphaeris</taxon>
    </lineage>
</organism>
<dbReference type="Gene3D" id="1.20.1250.20">
    <property type="entry name" value="MFS general substrate transporter like domains"/>
    <property type="match status" value="2"/>
</dbReference>
<feature type="transmembrane region" description="Helical" evidence="4">
    <location>
        <begin position="521"/>
        <end position="542"/>
    </location>
</feature>
<dbReference type="Proteomes" id="UP001172102">
    <property type="component" value="Unassembled WGS sequence"/>
</dbReference>
<name>A0AA40A833_9PEZI</name>
<gene>
    <name evidence="5" type="ORF">B0H67DRAFT_583955</name>
</gene>
<feature type="transmembrane region" description="Helical" evidence="4">
    <location>
        <begin position="302"/>
        <end position="321"/>
    </location>
</feature>
<evidence type="ECO:0000256" key="3">
    <source>
        <dbReference type="SAM" id="MobiDB-lite"/>
    </source>
</evidence>
<evidence type="ECO:0000256" key="1">
    <source>
        <dbReference type="ARBA" id="ARBA00004141"/>
    </source>
</evidence>
<comment type="caution">
    <text evidence="5">The sequence shown here is derived from an EMBL/GenBank/DDBJ whole genome shotgun (WGS) entry which is preliminary data.</text>
</comment>
<proteinExistence type="inferred from homology"/>
<evidence type="ECO:0000313" key="6">
    <source>
        <dbReference type="Proteomes" id="UP001172102"/>
    </source>
</evidence>
<dbReference type="PANTHER" id="PTHR11360">
    <property type="entry name" value="MONOCARBOXYLATE TRANSPORTER"/>
    <property type="match status" value="1"/>
</dbReference>
<feature type="transmembrane region" description="Helical" evidence="4">
    <location>
        <begin position="141"/>
        <end position="162"/>
    </location>
</feature>
<dbReference type="Pfam" id="PF07690">
    <property type="entry name" value="MFS_1"/>
    <property type="match status" value="1"/>
</dbReference>
<feature type="transmembrane region" description="Helical" evidence="4">
    <location>
        <begin position="407"/>
        <end position="430"/>
    </location>
</feature>
<dbReference type="InterPro" id="IPR011701">
    <property type="entry name" value="MFS"/>
</dbReference>
<sequence length="548" mass="59933">MVCHPYSAAARIAHPQVQTATMEDASSRCRALASFKPSKEEVLWSKWRLRSKLSTARRAGWTGRRRYRGVPLRLKRGDFFWTFLGSEISKHIYPNIIMATDSSQIELRRVGTPEDRVEDGGPDESGHEFSQLPPVDSGKDAYLFLAACFAIEALVWGFPFAFGVFQNYYSTHEPFVSSGNTAIIGTCSMGIMYIDTPLVMALLKRFPRQGRWSTMLGLMLMCISLAMSSFSTTVTHLIVTQGVLYAIGGSFAYSPCIVYLDEWFARRKGLAYGVMWSGTGVAGILLPLLLEHFLSSYGFQTTLRIFACILFAATAPLAYFIKPRVPIAQNSHTKPFSFSFLVSRPFMLYQLANSVEAAGFFLPGIFLPSYAREALHAAAMPSALTVLLVNVASVFGCVAMGSLIDRLHVTTCILVSTAGATLGTFLLWGFSSSLPVLYIFCIVYGLFAGSFTSAWPGIMREITRRETRNGEEHGSSADPSMVFAFLALGRGVGNVASGPLSEVLVKGLPWQGEAFSGYGSGYGSLIAFTGVTALFGGGSFLWRKLGWL</sequence>
<dbReference type="AlphaFoldDB" id="A0AA40A833"/>
<reference evidence="5" key="1">
    <citation type="submission" date="2023-06" db="EMBL/GenBank/DDBJ databases">
        <title>Genome-scale phylogeny and comparative genomics of the fungal order Sordariales.</title>
        <authorList>
            <consortium name="Lawrence Berkeley National Laboratory"/>
            <person name="Hensen N."/>
            <person name="Bonometti L."/>
            <person name="Westerberg I."/>
            <person name="Brannstrom I.O."/>
            <person name="Guillou S."/>
            <person name="Cros-Aarteil S."/>
            <person name="Calhoun S."/>
            <person name="Haridas S."/>
            <person name="Kuo A."/>
            <person name="Mondo S."/>
            <person name="Pangilinan J."/>
            <person name="Riley R."/>
            <person name="Labutti K."/>
            <person name="Andreopoulos B."/>
            <person name="Lipzen A."/>
            <person name="Chen C."/>
            <person name="Yanf M."/>
            <person name="Daum C."/>
            <person name="Ng V."/>
            <person name="Clum A."/>
            <person name="Steindorff A."/>
            <person name="Ohm R."/>
            <person name="Martin F."/>
            <person name="Silar P."/>
            <person name="Natvig D."/>
            <person name="Lalanne C."/>
            <person name="Gautier V."/>
            <person name="Ament-Velasquez S.L."/>
            <person name="Kruys A."/>
            <person name="Hutchinson M.I."/>
            <person name="Powell A.J."/>
            <person name="Barry K."/>
            <person name="Miller A.N."/>
            <person name="Grigoriev I.V."/>
            <person name="Debuchy R."/>
            <person name="Gladieux P."/>
            <person name="Thoren M.H."/>
            <person name="Johannesson H."/>
        </authorList>
    </citation>
    <scope>NUCLEOTIDE SEQUENCE</scope>
    <source>
        <strain evidence="5">SMH4607-1</strain>
    </source>
</reference>
<dbReference type="GO" id="GO:0016020">
    <property type="term" value="C:membrane"/>
    <property type="evidence" value="ECO:0007669"/>
    <property type="project" value="UniProtKB-SubCell"/>
</dbReference>
<feature type="transmembrane region" description="Helical" evidence="4">
    <location>
        <begin position="436"/>
        <end position="459"/>
    </location>
</feature>
<comment type="similarity">
    <text evidence="2">Belongs to the major facilitator superfamily. Monocarboxylate porter (TC 2.A.1.13) family.</text>
</comment>
<dbReference type="PANTHER" id="PTHR11360:SF287">
    <property type="entry name" value="MFS MONOCARBOXYLATE TRANSPORTER"/>
    <property type="match status" value="1"/>
</dbReference>
<feature type="transmembrane region" description="Helical" evidence="4">
    <location>
        <begin position="215"/>
        <end position="237"/>
    </location>
</feature>
<protein>
    <submittedName>
        <fullName evidence="5">Major facilitator superfamily domain-containing protein</fullName>
    </submittedName>
</protein>
<keyword evidence="6" id="KW-1185">Reference proteome</keyword>
<feature type="compositionally biased region" description="Basic and acidic residues" evidence="3">
    <location>
        <begin position="111"/>
        <end position="127"/>
    </location>
</feature>
<feature type="transmembrane region" description="Helical" evidence="4">
    <location>
        <begin position="243"/>
        <end position="260"/>
    </location>
</feature>
<dbReference type="GO" id="GO:0022857">
    <property type="term" value="F:transmembrane transporter activity"/>
    <property type="evidence" value="ECO:0007669"/>
    <property type="project" value="InterPro"/>
</dbReference>
<dbReference type="SUPFAM" id="SSF103473">
    <property type="entry name" value="MFS general substrate transporter"/>
    <property type="match status" value="1"/>
</dbReference>
<comment type="subcellular location">
    <subcellularLocation>
        <location evidence="1">Membrane</location>
        <topology evidence="1">Multi-pass membrane protein</topology>
    </subcellularLocation>
</comment>
<accession>A0AA40A833</accession>